<dbReference type="EMBL" id="OZ034817">
    <property type="protein sequence ID" value="CAL1380161.1"/>
    <property type="molecule type" value="Genomic_DNA"/>
</dbReference>
<dbReference type="Proteomes" id="UP001497516">
    <property type="component" value="Chromosome 4"/>
</dbReference>
<proteinExistence type="predicted"/>
<reference evidence="3 4" key="1">
    <citation type="submission" date="2024-04" db="EMBL/GenBank/DDBJ databases">
        <authorList>
            <person name="Fracassetti M."/>
        </authorList>
    </citation>
    <scope>NUCLEOTIDE SEQUENCE [LARGE SCALE GENOMIC DNA]</scope>
</reference>
<dbReference type="AlphaFoldDB" id="A0AAV2E2J1"/>
<accession>A0AAV2E2J1</accession>
<keyword evidence="4" id="KW-1185">Reference proteome</keyword>
<sequence>MDEWYTADSDSEDAATAMREDGLEEGFDGEMDSTCPPIYFTAAEERSFCRKLRSALIVKALGRSVSYTAVSIRLNAIWAKAGGIQVTSMKNGYFLVRFTSGLDYDRAVMNGPWMIGPNYLSVHMWDKDFDPYNHEVSSTLVWARLLDIPIQYFHQEAVMKIGRHIGKPVRIDEATRTAARSDYARVCVQVDLTRPLLSKFSIRGKKYFIQYEGLDNICLNCGTYAEKRGCACIMTQTPMEDDNTDRASSPAPTQTEPVYGEWMIAKRRPRTQKKEQGATPNQKGGKADQGQQHHAGGSRFAALEEDETLQMDTEPREATDRIPNPVQQQSVSKSKNTKRTSKQGVPARTEKETIASTAGHHSTPSLNRSEEMAGKTNDSQSQRSHQEADTTRTNPGSSEQSPMLHRNDDETDLNREAVTPTYDGVKDRPPDLSPSEGPTIPTDTRVIMKLNSSGMQIDGTFPPSS</sequence>
<feature type="compositionally biased region" description="Polar residues" evidence="1">
    <location>
        <begin position="246"/>
        <end position="256"/>
    </location>
</feature>
<evidence type="ECO:0000313" key="3">
    <source>
        <dbReference type="EMBL" id="CAL1380161.1"/>
    </source>
</evidence>
<dbReference type="PANTHER" id="PTHR31286">
    <property type="entry name" value="GLYCINE-RICH CELL WALL STRUCTURAL PROTEIN 1.8-LIKE"/>
    <property type="match status" value="1"/>
</dbReference>
<dbReference type="InterPro" id="IPR025558">
    <property type="entry name" value="DUF4283"/>
</dbReference>
<evidence type="ECO:0000256" key="1">
    <source>
        <dbReference type="SAM" id="MobiDB-lite"/>
    </source>
</evidence>
<gene>
    <name evidence="3" type="ORF">LTRI10_LOCUS21625</name>
</gene>
<feature type="compositionally biased region" description="Polar residues" evidence="1">
    <location>
        <begin position="391"/>
        <end position="401"/>
    </location>
</feature>
<organism evidence="3 4">
    <name type="scientific">Linum trigynum</name>
    <dbReference type="NCBI Taxonomy" id="586398"/>
    <lineage>
        <taxon>Eukaryota</taxon>
        <taxon>Viridiplantae</taxon>
        <taxon>Streptophyta</taxon>
        <taxon>Embryophyta</taxon>
        <taxon>Tracheophyta</taxon>
        <taxon>Spermatophyta</taxon>
        <taxon>Magnoliopsida</taxon>
        <taxon>eudicotyledons</taxon>
        <taxon>Gunneridae</taxon>
        <taxon>Pentapetalae</taxon>
        <taxon>rosids</taxon>
        <taxon>fabids</taxon>
        <taxon>Malpighiales</taxon>
        <taxon>Linaceae</taxon>
        <taxon>Linum</taxon>
    </lineage>
</organism>
<feature type="compositionally biased region" description="Polar residues" evidence="1">
    <location>
        <begin position="354"/>
        <end position="367"/>
    </location>
</feature>
<protein>
    <recommendedName>
        <fullName evidence="2">DUF4283 domain-containing protein</fullName>
    </recommendedName>
</protein>
<feature type="compositionally biased region" description="Polar residues" evidence="1">
    <location>
        <begin position="325"/>
        <end position="334"/>
    </location>
</feature>
<dbReference type="InterPro" id="IPR040256">
    <property type="entry name" value="At4g02000-like"/>
</dbReference>
<feature type="compositionally biased region" description="Basic and acidic residues" evidence="1">
    <location>
        <begin position="405"/>
        <end position="415"/>
    </location>
</feature>
<evidence type="ECO:0000313" key="4">
    <source>
        <dbReference type="Proteomes" id="UP001497516"/>
    </source>
</evidence>
<dbReference type="PANTHER" id="PTHR31286:SF99">
    <property type="entry name" value="DUF4283 DOMAIN-CONTAINING PROTEIN"/>
    <property type="match status" value="1"/>
</dbReference>
<name>A0AAV2E2J1_9ROSI</name>
<evidence type="ECO:0000259" key="2">
    <source>
        <dbReference type="Pfam" id="PF14111"/>
    </source>
</evidence>
<feature type="domain" description="DUF4283" evidence="2">
    <location>
        <begin position="51"/>
        <end position="131"/>
    </location>
</feature>
<feature type="region of interest" description="Disordered" evidence="1">
    <location>
        <begin position="240"/>
        <end position="443"/>
    </location>
</feature>
<dbReference type="Pfam" id="PF14111">
    <property type="entry name" value="DUF4283"/>
    <property type="match status" value="1"/>
</dbReference>